<evidence type="ECO:0000313" key="2">
    <source>
        <dbReference type="Proteomes" id="UP001620626"/>
    </source>
</evidence>
<organism evidence="1 2">
    <name type="scientific">Heterodera trifolii</name>
    <dbReference type="NCBI Taxonomy" id="157864"/>
    <lineage>
        <taxon>Eukaryota</taxon>
        <taxon>Metazoa</taxon>
        <taxon>Ecdysozoa</taxon>
        <taxon>Nematoda</taxon>
        <taxon>Chromadorea</taxon>
        <taxon>Rhabditida</taxon>
        <taxon>Tylenchina</taxon>
        <taxon>Tylenchomorpha</taxon>
        <taxon>Tylenchoidea</taxon>
        <taxon>Heteroderidae</taxon>
        <taxon>Heteroderinae</taxon>
        <taxon>Heterodera</taxon>
    </lineage>
</organism>
<keyword evidence="2" id="KW-1185">Reference proteome</keyword>
<evidence type="ECO:0000313" key="1">
    <source>
        <dbReference type="EMBL" id="KAL3076423.1"/>
    </source>
</evidence>
<accession>A0ABD2IB15</accession>
<dbReference type="Proteomes" id="UP001620626">
    <property type="component" value="Unassembled WGS sequence"/>
</dbReference>
<name>A0ABD2IB15_9BILA</name>
<proteinExistence type="predicted"/>
<gene>
    <name evidence="1" type="ORF">niasHT_039912</name>
</gene>
<comment type="caution">
    <text evidence="1">The sequence shown here is derived from an EMBL/GenBank/DDBJ whole genome shotgun (WGS) entry which is preliminary data.</text>
</comment>
<protein>
    <submittedName>
        <fullName evidence="1">Uncharacterized protein</fullName>
    </submittedName>
</protein>
<reference evidence="1 2" key="1">
    <citation type="submission" date="2024-10" db="EMBL/GenBank/DDBJ databases">
        <authorList>
            <person name="Kim D."/>
        </authorList>
    </citation>
    <scope>NUCLEOTIDE SEQUENCE [LARGE SCALE GENOMIC DNA]</scope>
    <source>
        <strain evidence="1">BH-2024</strain>
    </source>
</reference>
<sequence>MIGDVLTSSQLDHSGLRYLVRVRFNYTFTDALLPSTRMHQGSLVGSRPMIFKISKFLAHKAEQIRCGQAAQCATTNWRLETVAVARGTKYGADAQRRIWSVWWLKFLISGRTWAHRSSECHHERQRRAQQVPFECPSFSIALEKPQLQQIVDFSGCVKAIETWKTEHMYNRMEDSVKKAILESIIDAYNIYQNEADRMRREWTFQCCINDWRYRTIETALLAGSTAMHQLLVSWLLDAKLAPAERTRWFIRPKIVPSSDDPTQLQRPRHSFNNSVLSAAQLTMNGIALLNMSIAADTTTNHETPIMWASQHQQQLVLSVQLDARVLPAPFCGEELPNMIMDIGRKVHFLKTLRPAHASNEQQQLLCAQLPTNVWCTPSDISRMADILRQMHAEVSEEMSQELMGRQRLMDHLCLVHGYFFMLRSDFASALEHILFIKTARTTATKKCATPLSSRKMLCGVILTKREQMKCKILSEQFMLRSRLREGQRNEFQAVAEFFSTDALRAYKRVFGFVSNLQLQRAQLDYMGQNLLRVVLQWLVCTKSECFSTDWPI</sequence>
<dbReference type="AlphaFoldDB" id="A0ABD2IB15"/>
<dbReference type="EMBL" id="JBICBT010001253">
    <property type="protein sequence ID" value="KAL3076423.1"/>
    <property type="molecule type" value="Genomic_DNA"/>
</dbReference>